<name>A0A3B0X8P7_9ZZZZ</name>
<dbReference type="EMBL" id="UOFE01000033">
    <property type="protein sequence ID" value="VAW53196.1"/>
    <property type="molecule type" value="Genomic_DNA"/>
</dbReference>
<dbReference type="PROSITE" id="PS50075">
    <property type="entry name" value="CARRIER"/>
    <property type="match status" value="1"/>
</dbReference>
<dbReference type="AlphaFoldDB" id="A0A3B0X8P7"/>
<gene>
    <name evidence="2" type="ORF">MNBD_GAMMA05-1126</name>
</gene>
<dbReference type="InterPro" id="IPR045851">
    <property type="entry name" value="AMP-bd_C_sf"/>
</dbReference>
<dbReference type="SUPFAM" id="SSF47336">
    <property type="entry name" value="ACP-like"/>
    <property type="match status" value="1"/>
</dbReference>
<dbReference type="InterPro" id="IPR036736">
    <property type="entry name" value="ACP-like_sf"/>
</dbReference>
<dbReference type="GO" id="GO:0005886">
    <property type="term" value="C:plasma membrane"/>
    <property type="evidence" value="ECO:0007669"/>
    <property type="project" value="TreeGrafter"/>
</dbReference>
<dbReference type="InterPro" id="IPR009081">
    <property type="entry name" value="PP-bd_ACP"/>
</dbReference>
<dbReference type="PANTHER" id="PTHR22754">
    <property type="entry name" value="DISCO-INTERACTING PROTEIN 2 DIP2 -RELATED"/>
    <property type="match status" value="1"/>
</dbReference>
<dbReference type="Gene3D" id="3.30.300.30">
    <property type="match status" value="1"/>
</dbReference>
<proteinExistence type="predicted"/>
<feature type="domain" description="Carrier" evidence="1">
    <location>
        <begin position="574"/>
        <end position="649"/>
    </location>
</feature>
<reference evidence="2" key="1">
    <citation type="submission" date="2018-06" db="EMBL/GenBank/DDBJ databases">
        <authorList>
            <person name="Zhirakovskaya E."/>
        </authorList>
    </citation>
    <scope>NUCLEOTIDE SEQUENCE</scope>
</reference>
<dbReference type="InterPro" id="IPR000873">
    <property type="entry name" value="AMP-dep_synth/lig_dom"/>
</dbReference>
<dbReference type="Gene3D" id="3.40.50.12780">
    <property type="entry name" value="N-terminal domain of ligase-like"/>
    <property type="match status" value="1"/>
</dbReference>
<dbReference type="InterPro" id="IPR042099">
    <property type="entry name" value="ANL_N_sf"/>
</dbReference>
<dbReference type="PROSITE" id="PS00455">
    <property type="entry name" value="AMP_BINDING"/>
    <property type="match status" value="1"/>
</dbReference>
<dbReference type="Pfam" id="PF00501">
    <property type="entry name" value="AMP-binding"/>
    <property type="match status" value="1"/>
</dbReference>
<sequence length="651" mass="72225">MSISFTTLTQALDNNLSETNGINYLSGGNDESSVCYKDLKGRALGILFHLQQSGIKPGDQLIVHTANNEFFLDAFWAGLYGGIIPVPVTTASNDEHRFKLLRILKQLETPWIYTNTKSRDQLITFCEKNNLDAEAEQVRNKCILIESIEDISQLGQIFDAKSEDTAFIQFSSGSTSDPKGVVLTHKNLITTIRAIIDGSNLTSEDRFFSWMPLTHDMGMIGNHLTPVALCADLTLMDTSVFVRRPLLWLTKASEKKSTILCSPNFGYKHFLKVYEAKGIDKIDLANVRLIFNGAEPISIELCEQFLSTMSAYGLKSNTMFPVYGLAEASLAVSFPVPGEAIKTTKLKRSQLAVGDEVKISTEGAMTFVHVGKAVRDCEIRITDIENNPLRDHSVGKIQLKGGNVTKGYYRAEEINRQLITTDGWLDTGDLGVFVDGDLIITGRIKDIIFVNGLNLYSHDLENILHNLGQLELGKVVATGARKQNNNEDELIIFILHRGDIESFIPLVKEVNKLINEQTGAEVKNVVPVKRIPKTTSGKIQRHLLNNEYINGEFDAVLSEIHSVLHMANNTHEEIVTDSVESSILQICNATISDKNITLDDNLFEIGISSLALADIHEQLEESFPGKIDISDLFDHPTVRELAVFLEVTDVA</sequence>
<protein>
    <submittedName>
        <fullName evidence="2">Polyketide synthase modules and related proteins</fullName>
    </submittedName>
</protein>
<dbReference type="Gene3D" id="1.10.1200.10">
    <property type="entry name" value="ACP-like"/>
    <property type="match status" value="1"/>
</dbReference>
<dbReference type="PANTHER" id="PTHR22754:SF32">
    <property type="entry name" value="DISCO-INTERACTING PROTEIN 2"/>
    <property type="match status" value="1"/>
</dbReference>
<dbReference type="InterPro" id="IPR020845">
    <property type="entry name" value="AMP-binding_CS"/>
</dbReference>
<evidence type="ECO:0000313" key="2">
    <source>
        <dbReference type="EMBL" id="VAW53196.1"/>
    </source>
</evidence>
<dbReference type="GO" id="GO:0006633">
    <property type="term" value="P:fatty acid biosynthetic process"/>
    <property type="evidence" value="ECO:0007669"/>
    <property type="project" value="TreeGrafter"/>
</dbReference>
<dbReference type="GO" id="GO:0070566">
    <property type="term" value="F:adenylyltransferase activity"/>
    <property type="evidence" value="ECO:0007669"/>
    <property type="project" value="TreeGrafter"/>
</dbReference>
<dbReference type="SUPFAM" id="SSF56801">
    <property type="entry name" value="Acetyl-CoA synthetase-like"/>
    <property type="match status" value="1"/>
</dbReference>
<accession>A0A3B0X8P7</accession>
<evidence type="ECO:0000259" key="1">
    <source>
        <dbReference type="PROSITE" id="PS50075"/>
    </source>
</evidence>
<organism evidence="2">
    <name type="scientific">hydrothermal vent metagenome</name>
    <dbReference type="NCBI Taxonomy" id="652676"/>
    <lineage>
        <taxon>unclassified sequences</taxon>
        <taxon>metagenomes</taxon>
        <taxon>ecological metagenomes</taxon>
    </lineage>
</organism>
<dbReference type="Pfam" id="PF00550">
    <property type="entry name" value="PP-binding"/>
    <property type="match status" value="1"/>
</dbReference>